<comment type="caution">
    <text evidence="2">The sequence shown here is derived from an EMBL/GenBank/DDBJ whole genome shotgun (WGS) entry which is preliminary data.</text>
</comment>
<organism evidence="2 3">
    <name type="scientific">Paradevosia shaoguanensis</name>
    <dbReference type="NCBI Taxonomy" id="1335043"/>
    <lineage>
        <taxon>Bacteria</taxon>
        <taxon>Pseudomonadati</taxon>
        <taxon>Pseudomonadota</taxon>
        <taxon>Alphaproteobacteria</taxon>
        <taxon>Hyphomicrobiales</taxon>
        <taxon>Devosiaceae</taxon>
        <taxon>Paradevosia</taxon>
    </lineage>
</organism>
<dbReference type="AlphaFoldDB" id="A0AA41QL12"/>
<name>A0AA41QL12_9HYPH</name>
<gene>
    <name evidence="2" type="ORF">ML536_02750</name>
</gene>
<evidence type="ECO:0000313" key="2">
    <source>
        <dbReference type="EMBL" id="MCI0125739.1"/>
    </source>
</evidence>
<reference evidence="2" key="1">
    <citation type="submission" date="2022-03" db="EMBL/GenBank/DDBJ databases">
        <title>The complete genome sequence of a Methyloterrigena soli.</title>
        <authorList>
            <person name="Zi Z."/>
        </authorList>
    </citation>
    <scope>NUCLEOTIDE SEQUENCE</scope>
    <source>
        <strain evidence="2">M48</strain>
    </source>
</reference>
<dbReference type="EMBL" id="JALAZD010000001">
    <property type="protein sequence ID" value="MCI0125739.1"/>
    <property type="molecule type" value="Genomic_DNA"/>
</dbReference>
<evidence type="ECO:0000259" key="1">
    <source>
        <dbReference type="Pfam" id="PF06791"/>
    </source>
</evidence>
<dbReference type="InterPro" id="IPR009628">
    <property type="entry name" value="Phage_tape_measure_N"/>
</dbReference>
<proteinExistence type="predicted"/>
<dbReference type="RefSeq" id="WP_281734881.1">
    <property type="nucleotide sequence ID" value="NZ_JAKETQ010000001.1"/>
</dbReference>
<dbReference type="Pfam" id="PF06791">
    <property type="entry name" value="TMP_2"/>
    <property type="match status" value="1"/>
</dbReference>
<keyword evidence="3" id="KW-1185">Reference proteome</keyword>
<dbReference type="Proteomes" id="UP001156140">
    <property type="component" value="Unassembled WGS sequence"/>
</dbReference>
<evidence type="ECO:0000313" key="3">
    <source>
        <dbReference type="Proteomes" id="UP001156140"/>
    </source>
</evidence>
<sequence>MALMVSLEINGDASKAVQAARATEDSLKRLDKSASLAELDTARLEARTRDNVRAQELARRAFNDNAAAAQNYGKALSTNLNTANIAAQFQDIAVTSAMGMSPLQIALQQGTQLSAVLGSQGAAGAARALGGALMSIVSPVSLLTLGLVGASAAALQFFGGAISGAQDTTDALKEHESWLEKILQGYQGAQVAANKAAEEAVKLPRASVDSELSSELDNWTKKYRESLDAIRSFNTKRIEEELQYFSTYDNPVDNRMIAQARELESLQAAASKANPDLNAVHSALTRIINSKPDETIRALASEFLDLVNRTREFGVEVQRVEAGLGSLRTLSVGDWMKGNGGLLGVDDAIAKMKQLTPEVRSVRAQVTDLFNQSVGQARSSSEVGALVKQYDEFISAMEKKDAEAAAKTAARSSQKVSDYARELQAINERTQALLVEADTVGLSTRAAEKARAQLQLENAAKRDSIGLTTARVTQIANEAIAYANAQVALEARTAAFQRATEEFNFYRDTNRSFFADLRGELMNGSTLWDAFGQAGANALNKIADRALGMAADGIFDLIFGGLNPSPSSSFGGGLGGLIAGLFGHNAKGTDYWTGGYTWVGEKGPELMKLPGGTQILSNSRSMAMAASVVASPPANLNSRTGGGGITINMPFSPVINVQGNGGNVEGALAAARKALYDEFPQVYNDAVRRAKI</sequence>
<accession>A0AA41QL12</accession>
<feature type="domain" description="Bacteriophage tail tape measure N-terminal" evidence="1">
    <location>
        <begin position="77"/>
        <end position="171"/>
    </location>
</feature>
<protein>
    <submittedName>
        <fullName evidence="2">Phage tail length tape measure family protein</fullName>
    </submittedName>
</protein>